<dbReference type="AlphaFoldDB" id="A0A182JG39"/>
<proteinExistence type="predicted"/>
<reference evidence="1" key="1">
    <citation type="submission" date="2022-08" db="UniProtKB">
        <authorList>
            <consortium name="EnsemblMetazoa"/>
        </authorList>
    </citation>
    <scope>IDENTIFICATION</scope>
    <source>
        <strain evidence="1">EBRO</strain>
    </source>
</reference>
<dbReference type="VEuPathDB" id="VectorBase:AATE017444"/>
<sequence length="66" mass="7221">MMRAYVTLFVVLAIVSSAAATFGYGLLGGGNVDRSDRYVSHHHQVLSFLKTIRCSICLFALSKDVL</sequence>
<organism evidence="1">
    <name type="scientific">Anopheles atroparvus</name>
    <name type="common">European mosquito</name>
    <dbReference type="NCBI Taxonomy" id="41427"/>
    <lineage>
        <taxon>Eukaryota</taxon>
        <taxon>Metazoa</taxon>
        <taxon>Ecdysozoa</taxon>
        <taxon>Arthropoda</taxon>
        <taxon>Hexapoda</taxon>
        <taxon>Insecta</taxon>
        <taxon>Pterygota</taxon>
        <taxon>Neoptera</taxon>
        <taxon>Endopterygota</taxon>
        <taxon>Diptera</taxon>
        <taxon>Nematocera</taxon>
        <taxon>Culicoidea</taxon>
        <taxon>Culicidae</taxon>
        <taxon>Anophelinae</taxon>
        <taxon>Anopheles</taxon>
    </lineage>
</organism>
<protein>
    <submittedName>
        <fullName evidence="1">Uncharacterized protein</fullName>
    </submittedName>
</protein>
<accession>A0A182JG39</accession>
<dbReference type="EnsemblMetazoa" id="AATE017444-RA">
    <property type="protein sequence ID" value="AATE017444-PA.1"/>
    <property type="gene ID" value="AATE017444"/>
</dbReference>
<evidence type="ECO:0000313" key="1">
    <source>
        <dbReference type="EnsemblMetazoa" id="AATE017444-PA.1"/>
    </source>
</evidence>
<name>A0A182JG39_ANOAO</name>